<keyword evidence="5" id="KW-1133">Transmembrane helix</keyword>
<dbReference type="Gene3D" id="2.60.40.3500">
    <property type="match status" value="1"/>
</dbReference>
<dbReference type="CDD" id="cd02696">
    <property type="entry name" value="MurNAc-LAA"/>
    <property type="match status" value="1"/>
</dbReference>
<proteinExistence type="predicted"/>
<organism evidence="7 8">
    <name type="scientific">Varunaivibrio sulfuroxidans</name>
    <dbReference type="NCBI Taxonomy" id="1773489"/>
    <lineage>
        <taxon>Bacteria</taxon>
        <taxon>Pseudomonadati</taxon>
        <taxon>Pseudomonadota</taxon>
        <taxon>Alphaproteobacteria</taxon>
        <taxon>Rhodospirillales</taxon>
        <taxon>Magnetovibrionaceae</taxon>
        <taxon>Varunaivibrio</taxon>
    </lineage>
</organism>
<dbReference type="Pfam" id="PF01520">
    <property type="entry name" value="Amidase_3"/>
    <property type="match status" value="1"/>
</dbReference>
<dbReference type="EMBL" id="SLZW01000006">
    <property type="protein sequence ID" value="TCS62152.1"/>
    <property type="molecule type" value="Genomic_DNA"/>
</dbReference>
<dbReference type="FunFam" id="3.40.630.40:FF:000005">
    <property type="entry name" value="N-acetylmuramoyl-L-alanine amidase (AmiA)"/>
    <property type="match status" value="1"/>
</dbReference>
<feature type="region of interest" description="Disordered" evidence="4">
    <location>
        <begin position="177"/>
        <end position="210"/>
    </location>
</feature>
<dbReference type="InterPro" id="IPR050695">
    <property type="entry name" value="N-acetylmuramoyl_amidase_3"/>
</dbReference>
<dbReference type="SUPFAM" id="SSF53187">
    <property type="entry name" value="Zn-dependent exopeptidases"/>
    <property type="match status" value="1"/>
</dbReference>
<evidence type="ECO:0000313" key="8">
    <source>
        <dbReference type="Proteomes" id="UP000295304"/>
    </source>
</evidence>
<sequence length="467" mass="50595">MRVTGQGKRTEGICRGLALGFIVAVAMFAWPIMGPIMGSASEAAAQQPAAAHPTTVVSNIRVGAHPGETRVVIDLNTEITYDAFVLPQPYRVVLDLPEVGWRLPAKPLPSGVGQLDKLRYGLFSPGVTRVVLDMKGPVRIKKTFLLKPKNGHAYRLVMDLQGVSPAVFRTVLSEQRKARRAKGTPRPVAAPAATGASAEVAASGGTVPRTTEKISGAGLIAGPVPVPKSTQKPRTPRKMVIAIDAGHGGVDPGTIGADGQFEKNITLKMARELRDVLRKTGRYKVVLTRNKDIFLRLRQRVAVARAAGADLFISIHADSTRNRKVRGLSVYTLSERASDKEAASLAEKENKADLIAGIDLTGESPDVTNILIDLAQRESMNQSAQFATQLVKELRKSTKLLRKTHRFAGFAVLKAPDMPSVLIELGFLSNPQDEKALQSRRYRAMLAHAILRGIDTHFKGVEEARRN</sequence>
<dbReference type="SMART" id="SM00646">
    <property type="entry name" value="Ami_3"/>
    <property type="match status" value="1"/>
</dbReference>
<feature type="compositionally biased region" description="Low complexity" evidence="4">
    <location>
        <begin position="184"/>
        <end position="207"/>
    </location>
</feature>
<dbReference type="Gene3D" id="3.40.630.40">
    <property type="entry name" value="Zn-dependent exopeptidases"/>
    <property type="match status" value="1"/>
</dbReference>
<comment type="catalytic activity">
    <reaction evidence="1">
        <text>Hydrolyzes the link between N-acetylmuramoyl residues and L-amino acid residues in certain cell-wall glycopeptides.</text>
        <dbReference type="EC" id="3.5.1.28"/>
    </reaction>
</comment>
<dbReference type="GO" id="GO:0030288">
    <property type="term" value="C:outer membrane-bounded periplasmic space"/>
    <property type="evidence" value="ECO:0007669"/>
    <property type="project" value="TreeGrafter"/>
</dbReference>
<evidence type="ECO:0000256" key="5">
    <source>
        <dbReference type="SAM" id="Phobius"/>
    </source>
</evidence>
<dbReference type="Proteomes" id="UP000295304">
    <property type="component" value="Unassembled WGS sequence"/>
</dbReference>
<feature type="transmembrane region" description="Helical" evidence="5">
    <location>
        <begin position="12"/>
        <end position="33"/>
    </location>
</feature>
<dbReference type="PANTHER" id="PTHR30404">
    <property type="entry name" value="N-ACETYLMURAMOYL-L-ALANINE AMIDASE"/>
    <property type="match status" value="1"/>
</dbReference>
<protein>
    <recommendedName>
        <fullName evidence="2">N-acetylmuramoyl-L-alanine amidase</fullName>
        <ecNumber evidence="2">3.5.1.28</ecNumber>
    </recommendedName>
</protein>
<keyword evidence="3" id="KW-0378">Hydrolase</keyword>
<evidence type="ECO:0000256" key="2">
    <source>
        <dbReference type="ARBA" id="ARBA00011901"/>
    </source>
</evidence>
<dbReference type="InterPro" id="IPR021731">
    <property type="entry name" value="AMIN_dom"/>
</dbReference>
<comment type="caution">
    <text evidence="7">The sequence shown here is derived from an EMBL/GenBank/DDBJ whole genome shotgun (WGS) entry which is preliminary data.</text>
</comment>
<name>A0A4R3J9B2_9PROT</name>
<keyword evidence="5" id="KW-0472">Membrane</keyword>
<keyword evidence="8" id="KW-1185">Reference proteome</keyword>
<evidence type="ECO:0000256" key="3">
    <source>
        <dbReference type="ARBA" id="ARBA00022801"/>
    </source>
</evidence>
<reference evidence="7 8" key="1">
    <citation type="submission" date="2019-03" db="EMBL/GenBank/DDBJ databases">
        <title>Genomic Encyclopedia of Type Strains, Phase IV (KMG-IV): sequencing the most valuable type-strain genomes for metagenomic binning, comparative biology and taxonomic classification.</title>
        <authorList>
            <person name="Goeker M."/>
        </authorList>
    </citation>
    <scope>NUCLEOTIDE SEQUENCE [LARGE SCALE GENOMIC DNA]</scope>
    <source>
        <strain evidence="7 8">DSM 101688</strain>
    </source>
</reference>
<dbReference type="GO" id="GO:0008745">
    <property type="term" value="F:N-acetylmuramoyl-L-alanine amidase activity"/>
    <property type="evidence" value="ECO:0007669"/>
    <property type="project" value="UniProtKB-EC"/>
</dbReference>
<evidence type="ECO:0000256" key="1">
    <source>
        <dbReference type="ARBA" id="ARBA00001561"/>
    </source>
</evidence>
<accession>A0A4R3J9B2</accession>
<evidence type="ECO:0000313" key="7">
    <source>
        <dbReference type="EMBL" id="TCS62152.1"/>
    </source>
</evidence>
<dbReference type="Pfam" id="PF11741">
    <property type="entry name" value="AMIN"/>
    <property type="match status" value="1"/>
</dbReference>
<gene>
    <name evidence="7" type="ORF">EDD55_106110</name>
</gene>
<evidence type="ECO:0000256" key="4">
    <source>
        <dbReference type="SAM" id="MobiDB-lite"/>
    </source>
</evidence>
<evidence type="ECO:0000259" key="6">
    <source>
        <dbReference type="SMART" id="SM00646"/>
    </source>
</evidence>
<dbReference type="GO" id="GO:0009253">
    <property type="term" value="P:peptidoglycan catabolic process"/>
    <property type="evidence" value="ECO:0007669"/>
    <property type="project" value="InterPro"/>
</dbReference>
<keyword evidence="5" id="KW-0812">Transmembrane</keyword>
<dbReference type="AlphaFoldDB" id="A0A4R3J9B2"/>
<feature type="domain" description="MurNAc-LAA" evidence="6">
    <location>
        <begin position="301"/>
        <end position="455"/>
    </location>
</feature>
<dbReference type="EC" id="3.5.1.28" evidence="2"/>
<dbReference type="InterPro" id="IPR002508">
    <property type="entry name" value="MurNAc-LAA_cat"/>
</dbReference>
<dbReference type="PANTHER" id="PTHR30404:SF0">
    <property type="entry name" value="N-ACETYLMURAMOYL-L-ALANINE AMIDASE AMIC"/>
    <property type="match status" value="1"/>
</dbReference>